<evidence type="ECO:0000256" key="4">
    <source>
        <dbReference type="HAMAP-Rule" id="MF_01468"/>
    </source>
</evidence>
<keyword evidence="4" id="KW-0699">rRNA-binding</keyword>
<keyword evidence="2 4" id="KW-0255">Endonuclease</keyword>
<comment type="function">
    <text evidence="4">Involved in correct processing of both the 5' and 3' ends of 23S rRNA precursor. Processes 30S rRNA precursor transcript even in absence of ribonuclease 3 (Rnc); Rnc processes 30S rRNA into smaller rRNA precursors.</text>
</comment>
<dbReference type="SUPFAM" id="SSF69065">
    <property type="entry name" value="RNase III domain-like"/>
    <property type="match status" value="1"/>
</dbReference>
<sequence length="126" mass="14290">MELAGLNGTTLAFIGDAVFSLQIREYLVELGNQKPNTLQKLSVQYVSAKAQDKFLKTFLDNNILSEEEQLIVKRGRNSKTQTIAKNADVITYRNSTGFEALWGYLYLSKQEERLNELLAMILKKGE</sequence>
<dbReference type="RefSeq" id="WP_307407721.1">
    <property type="nucleotide sequence ID" value="NZ_JAUSUR010000003.1"/>
</dbReference>
<dbReference type="CDD" id="cd00593">
    <property type="entry name" value="RIBOc"/>
    <property type="match status" value="1"/>
</dbReference>
<dbReference type="Pfam" id="PF00636">
    <property type="entry name" value="Ribonuclease_3"/>
    <property type="match status" value="1"/>
</dbReference>
<dbReference type="HAMAP" id="MF_01468">
    <property type="entry name" value="RNase_Mini_III"/>
    <property type="match status" value="1"/>
</dbReference>
<keyword evidence="7" id="KW-1185">Reference proteome</keyword>
<dbReference type="Gene3D" id="1.10.1520.10">
    <property type="entry name" value="Ribonuclease III domain"/>
    <property type="match status" value="1"/>
</dbReference>
<dbReference type="Proteomes" id="UP001230220">
    <property type="component" value="Unassembled WGS sequence"/>
</dbReference>
<comment type="cofactor">
    <cofactor evidence="4">
        <name>Mg(2+)</name>
        <dbReference type="ChEBI" id="CHEBI:18420"/>
    </cofactor>
</comment>
<protein>
    <recommendedName>
        <fullName evidence="4">Mini-ribonuclease 3</fullName>
        <shortName evidence="4">Mini-3</shortName>
        <shortName evidence="4">Mini-RNase 3</shortName>
        <ecNumber evidence="4">3.1.26.-</ecNumber>
    </recommendedName>
    <alternativeName>
        <fullName evidence="4">Mini-RNase III</fullName>
        <shortName evidence="4">Mini-III</shortName>
    </alternativeName>
</protein>
<comment type="similarity">
    <text evidence="4">Belongs to the MrnC RNase family.</text>
</comment>
<feature type="active site" evidence="4">
    <location>
        <position position="16"/>
    </location>
</feature>
<keyword evidence="4" id="KW-0690">Ribosome biogenesis</keyword>
<dbReference type="EC" id="3.1.26.-" evidence="4"/>
<dbReference type="PANTHER" id="PTHR34276">
    <property type="entry name" value="MINI-RIBONUCLEASE 3"/>
    <property type="match status" value="1"/>
</dbReference>
<dbReference type="PIRSF" id="PIRSF005520">
    <property type="entry name" value="UCP005520"/>
    <property type="match status" value="1"/>
</dbReference>
<dbReference type="PANTHER" id="PTHR34276:SF1">
    <property type="entry name" value="MINI-RIBONUCLEASE 3"/>
    <property type="match status" value="1"/>
</dbReference>
<evidence type="ECO:0000313" key="6">
    <source>
        <dbReference type="EMBL" id="MDQ0361200.1"/>
    </source>
</evidence>
<comment type="subunit">
    <text evidence="4">Homodimer.</text>
</comment>
<comment type="caution">
    <text evidence="6">The sequence shown here is derived from an EMBL/GenBank/DDBJ whole genome shotgun (WGS) entry which is preliminary data.</text>
</comment>
<dbReference type="InterPro" id="IPR036389">
    <property type="entry name" value="RNase_III_sf"/>
</dbReference>
<keyword evidence="3 4" id="KW-0378">Hydrolase</keyword>
<dbReference type="InterPro" id="IPR008226">
    <property type="entry name" value="Mini3_fam"/>
</dbReference>
<keyword evidence="1 4" id="KW-0540">Nuclease</keyword>
<evidence type="ECO:0000313" key="7">
    <source>
        <dbReference type="Proteomes" id="UP001230220"/>
    </source>
</evidence>
<feature type="domain" description="RNase III" evidence="5">
    <location>
        <begin position="10"/>
        <end position="109"/>
    </location>
</feature>
<comment type="subcellular location">
    <subcellularLocation>
        <location evidence="4">Cytoplasm</location>
    </subcellularLocation>
</comment>
<keyword evidence="4" id="KW-0694">RNA-binding</keyword>
<evidence type="ECO:0000256" key="1">
    <source>
        <dbReference type="ARBA" id="ARBA00022722"/>
    </source>
</evidence>
<keyword evidence="4" id="KW-0963">Cytoplasm</keyword>
<evidence type="ECO:0000256" key="3">
    <source>
        <dbReference type="ARBA" id="ARBA00022801"/>
    </source>
</evidence>
<evidence type="ECO:0000256" key="2">
    <source>
        <dbReference type="ARBA" id="ARBA00022759"/>
    </source>
</evidence>
<reference evidence="6 7" key="1">
    <citation type="submission" date="2023-07" db="EMBL/GenBank/DDBJ databases">
        <title>Genomic Encyclopedia of Type Strains, Phase IV (KMG-IV): sequencing the most valuable type-strain genomes for metagenomic binning, comparative biology and taxonomic classification.</title>
        <authorList>
            <person name="Goeker M."/>
        </authorList>
    </citation>
    <scope>NUCLEOTIDE SEQUENCE [LARGE SCALE GENOMIC DNA]</scope>
    <source>
        <strain evidence="6 7">DSM 16784</strain>
    </source>
</reference>
<organism evidence="6 7">
    <name type="scientific">Breznakia pachnodae</name>
    <dbReference type="NCBI Taxonomy" id="265178"/>
    <lineage>
        <taxon>Bacteria</taxon>
        <taxon>Bacillati</taxon>
        <taxon>Bacillota</taxon>
        <taxon>Erysipelotrichia</taxon>
        <taxon>Erysipelotrichales</taxon>
        <taxon>Erysipelotrichaceae</taxon>
        <taxon>Breznakia</taxon>
    </lineage>
</organism>
<proteinExistence type="inferred from homology"/>
<dbReference type="InterPro" id="IPR000999">
    <property type="entry name" value="RNase_III_dom"/>
</dbReference>
<evidence type="ECO:0000259" key="5">
    <source>
        <dbReference type="Pfam" id="PF00636"/>
    </source>
</evidence>
<gene>
    <name evidence="4" type="primary">mrnC</name>
    <name evidence="6" type="ORF">J2S15_001947</name>
</gene>
<dbReference type="EMBL" id="JAUSUR010000003">
    <property type="protein sequence ID" value="MDQ0361200.1"/>
    <property type="molecule type" value="Genomic_DNA"/>
</dbReference>
<keyword evidence="4" id="KW-0698">rRNA processing</keyword>
<dbReference type="GO" id="GO:0016787">
    <property type="term" value="F:hydrolase activity"/>
    <property type="evidence" value="ECO:0007669"/>
    <property type="project" value="UniProtKB-KW"/>
</dbReference>
<accession>A0ABU0E300</accession>
<name>A0ABU0E300_9FIRM</name>
<keyword evidence="4" id="KW-0460">Magnesium</keyword>